<accession>A0A1I6QGK5</accession>
<dbReference type="Proteomes" id="UP000198788">
    <property type="component" value="Unassembled WGS sequence"/>
</dbReference>
<name>A0A1I6QGK5_9CAUL</name>
<proteinExistence type="predicted"/>
<evidence type="ECO:0000313" key="2">
    <source>
        <dbReference type="Proteomes" id="UP000198788"/>
    </source>
</evidence>
<dbReference type="AlphaFoldDB" id="A0A1I6QGK5"/>
<reference evidence="2" key="1">
    <citation type="submission" date="2016-10" db="EMBL/GenBank/DDBJ databases">
        <authorList>
            <person name="Varghese N."/>
            <person name="Submissions S."/>
        </authorList>
    </citation>
    <scope>NUCLEOTIDE SEQUENCE [LARGE SCALE GENOMIC DNA]</scope>
    <source>
        <strain evidence="2">CGMCC 1.10683</strain>
    </source>
</reference>
<gene>
    <name evidence="1" type="ORF">SAMN05192570_1805</name>
</gene>
<dbReference type="OrthoDB" id="7205965at2"/>
<organism evidence="1 2">
    <name type="scientific">Brevundimonas viscosa</name>
    <dbReference type="NCBI Taxonomy" id="871741"/>
    <lineage>
        <taxon>Bacteria</taxon>
        <taxon>Pseudomonadati</taxon>
        <taxon>Pseudomonadota</taxon>
        <taxon>Alphaproteobacteria</taxon>
        <taxon>Caulobacterales</taxon>
        <taxon>Caulobacteraceae</taxon>
        <taxon>Brevundimonas</taxon>
    </lineage>
</organism>
<dbReference type="RefSeq" id="WP_092309195.1">
    <property type="nucleotide sequence ID" value="NZ_FOZV01000003.1"/>
</dbReference>
<keyword evidence="2" id="KW-1185">Reference proteome</keyword>
<dbReference type="EMBL" id="FOZV01000003">
    <property type="protein sequence ID" value="SFS51597.1"/>
    <property type="molecule type" value="Genomic_DNA"/>
</dbReference>
<protein>
    <submittedName>
        <fullName evidence="1">Uncharacterized protein</fullName>
    </submittedName>
</protein>
<evidence type="ECO:0000313" key="1">
    <source>
        <dbReference type="EMBL" id="SFS51597.1"/>
    </source>
</evidence>
<sequence>MSEPPRLLLVRCLAPGCFHEAVLDAKTLFPDGDRPPPGRSERFRCVCGAKRATLEYLRRRPRPPNPCGWI</sequence>